<dbReference type="SMART" id="SM01323">
    <property type="entry name" value="YajC"/>
    <property type="match status" value="1"/>
</dbReference>
<dbReference type="EMBL" id="JBEPLN010000004">
    <property type="protein sequence ID" value="MET3633723.1"/>
    <property type="molecule type" value="Genomic_DNA"/>
</dbReference>
<evidence type="ECO:0000256" key="3">
    <source>
        <dbReference type="ARBA" id="ARBA00022448"/>
    </source>
</evidence>
<keyword evidence="9" id="KW-0472">Membrane</keyword>
<evidence type="ECO:0000256" key="6">
    <source>
        <dbReference type="ARBA" id="ARBA00022927"/>
    </source>
</evidence>
<keyword evidence="3" id="KW-0813">Transport</keyword>
<dbReference type="PANTHER" id="PTHR33909:SF1">
    <property type="entry name" value="SEC TRANSLOCON ACCESSORY COMPLEX SUBUNIT YAJC"/>
    <property type="match status" value="1"/>
</dbReference>
<dbReference type="Pfam" id="PF02699">
    <property type="entry name" value="YajC"/>
    <property type="match status" value="1"/>
</dbReference>
<reference evidence="10 11" key="1">
    <citation type="submission" date="2024-06" db="EMBL/GenBank/DDBJ databases">
        <title>Genomic Encyclopedia of Type Strains, Phase IV (KMG-IV): sequencing the most valuable type-strain genomes for metagenomic binning, comparative biology and taxonomic classification.</title>
        <authorList>
            <person name="Goeker M."/>
        </authorList>
    </citation>
    <scope>NUCLEOTIDE SEQUENCE [LARGE SCALE GENOMIC DNA]</scope>
    <source>
        <strain evidence="10 11">DSM 28302</strain>
    </source>
</reference>
<evidence type="ECO:0000256" key="7">
    <source>
        <dbReference type="ARBA" id="ARBA00022989"/>
    </source>
</evidence>
<evidence type="ECO:0000256" key="8">
    <source>
        <dbReference type="ARBA" id="ARBA00023010"/>
    </source>
</evidence>
<organism evidence="10 11">
    <name type="scientific">Streptococcus porcorum</name>
    <dbReference type="NCBI Taxonomy" id="701526"/>
    <lineage>
        <taxon>Bacteria</taxon>
        <taxon>Bacillati</taxon>
        <taxon>Bacillota</taxon>
        <taxon>Bacilli</taxon>
        <taxon>Lactobacillales</taxon>
        <taxon>Streptococcaceae</taxon>
        <taxon>Streptococcus</taxon>
    </lineage>
</organism>
<evidence type="ECO:0000256" key="4">
    <source>
        <dbReference type="ARBA" id="ARBA00022475"/>
    </source>
</evidence>
<accession>A0ABV2JES6</accession>
<comment type="caution">
    <text evidence="10">The sequence shown here is derived from an EMBL/GenBank/DDBJ whole genome shotgun (WGS) entry which is preliminary data.</text>
</comment>
<dbReference type="NCBIfam" id="TIGR00739">
    <property type="entry name" value="yajC"/>
    <property type="match status" value="1"/>
</dbReference>
<keyword evidence="8" id="KW-0811">Translocation</keyword>
<dbReference type="NCBIfam" id="NF005100">
    <property type="entry name" value="PRK06531.1"/>
    <property type="match status" value="1"/>
</dbReference>
<evidence type="ECO:0000256" key="1">
    <source>
        <dbReference type="ARBA" id="ARBA00004162"/>
    </source>
</evidence>
<keyword evidence="4" id="KW-1003">Cell membrane</keyword>
<protein>
    <submittedName>
        <fullName evidence="10">Preprotein translocase subunit YajC</fullName>
    </submittedName>
</protein>
<keyword evidence="11" id="KW-1185">Reference proteome</keyword>
<evidence type="ECO:0000313" key="10">
    <source>
        <dbReference type="EMBL" id="MET3633723.1"/>
    </source>
</evidence>
<dbReference type="RefSeq" id="WP_354367524.1">
    <property type="nucleotide sequence ID" value="NZ_JBEPLN010000004.1"/>
</dbReference>
<name>A0ABV2JES6_9STRE</name>
<dbReference type="PANTHER" id="PTHR33909">
    <property type="entry name" value="SEC TRANSLOCON ACCESSORY COMPLEX SUBUNIT YAJC"/>
    <property type="match status" value="1"/>
</dbReference>
<evidence type="ECO:0000256" key="5">
    <source>
        <dbReference type="ARBA" id="ARBA00022692"/>
    </source>
</evidence>
<gene>
    <name evidence="10" type="ORF">ABID28_000356</name>
</gene>
<evidence type="ECO:0000313" key="11">
    <source>
        <dbReference type="Proteomes" id="UP001549037"/>
    </source>
</evidence>
<dbReference type="Proteomes" id="UP001549037">
    <property type="component" value="Unassembled WGS sequence"/>
</dbReference>
<proteinExistence type="inferred from homology"/>
<sequence>MNFSLIIILVMMVGMMYFTSRQQKKQATERQNQLNALVKGDEVVTIGGMYALIDEIDQEAQKVVLDVEGVYLTFELSAIKRVVKKTSDTAESAVTSEVEADDAAIQE</sequence>
<keyword evidence="6" id="KW-0653">Protein transport</keyword>
<keyword evidence="7" id="KW-1133">Transmembrane helix</keyword>
<keyword evidence="5" id="KW-0812">Transmembrane</keyword>
<comment type="subcellular location">
    <subcellularLocation>
        <location evidence="1">Cell membrane</location>
        <topology evidence="1">Single-pass membrane protein</topology>
    </subcellularLocation>
</comment>
<dbReference type="PRINTS" id="PR01853">
    <property type="entry name" value="YAJCTRNLCASE"/>
</dbReference>
<evidence type="ECO:0000256" key="9">
    <source>
        <dbReference type="ARBA" id="ARBA00023136"/>
    </source>
</evidence>
<dbReference type="InterPro" id="IPR003849">
    <property type="entry name" value="Preprotein_translocase_YajC"/>
</dbReference>
<evidence type="ECO:0000256" key="2">
    <source>
        <dbReference type="ARBA" id="ARBA00006742"/>
    </source>
</evidence>
<comment type="similarity">
    <text evidence="2">Belongs to the YajC family.</text>
</comment>